<comment type="similarity">
    <text evidence="2 9">Belongs to the MGMT family.</text>
</comment>
<dbReference type="NCBIfam" id="TIGR00589">
    <property type="entry name" value="ogt"/>
    <property type="match status" value="1"/>
</dbReference>
<dbReference type="EMBL" id="QYZD01000004">
    <property type="protein sequence ID" value="RJG25123.1"/>
    <property type="molecule type" value="Genomic_DNA"/>
</dbReference>
<proteinExistence type="inferred from homology"/>
<dbReference type="RefSeq" id="WP_119791968.1">
    <property type="nucleotide sequence ID" value="NZ_QYZD01000004.1"/>
</dbReference>
<comment type="caution">
    <text evidence="12">The sequence shown here is derived from an EMBL/GenBank/DDBJ whole genome shotgun (WGS) entry which is preliminary data.</text>
</comment>
<dbReference type="Proteomes" id="UP000266177">
    <property type="component" value="Unassembled WGS sequence"/>
</dbReference>
<comment type="catalytic activity">
    <reaction evidence="8 9">
        <text>a 6-O-methyl-2'-deoxyguanosine in DNA + L-cysteinyl-[protein] = S-methyl-L-cysteinyl-[protein] + a 2'-deoxyguanosine in DNA</text>
        <dbReference type="Rhea" id="RHEA:24000"/>
        <dbReference type="Rhea" id="RHEA-COMP:10131"/>
        <dbReference type="Rhea" id="RHEA-COMP:10132"/>
        <dbReference type="Rhea" id="RHEA-COMP:11367"/>
        <dbReference type="Rhea" id="RHEA-COMP:11368"/>
        <dbReference type="ChEBI" id="CHEBI:29950"/>
        <dbReference type="ChEBI" id="CHEBI:82612"/>
        <dbReference type="ChEBI" id="CHEBI:85445"/>
        <dbReference type="ChEBI" id="CHEBI:85448"/>
        <dbReference type="EC" id="2.1.1.63"/>
    </reaction>
</comment>
<dbReference type="InterPro" id="IPR036388">
    <property type="entry name" value="WH-like_DNA-bd_sf"/>
</dbReference>
<dbReference type="CDD" id="cd06445">
    <property type="entry name" value="ATase"/>
    <property type="match status" value="1"/>
</dbReference>
<dbReference type="Pfam" id="PF02870">
    <property type="entry name" value="Methyltransf_1N"/>
    <property type="match status" value="1"/>
</dbReference>
<feature type="domain" description="Methylated-DNA-[protein]-cysteine S-methyltransferase DNA binding" evidence="10">
    <location>
        <begin position="91"/>
        <end position="170"/>
    </location>
</feature>
<evidence type="ECO:0000256" key="9">
    <source>
        <dbReference type="HAMAP-Rule" id="MF_00772"/>
    </source>
</evidence>
<dbReference type="InterPro" id="IPR036631">
    <property type="entry name" value="MGMT_N_sf"/>
</dbReference>
<dbReference type="AlphaFoldDB" id="A0A3A3GJT7"/>
<evidence type="ECO:0000313" key="12">
    <source>
        <dbReference type="EMBL" id="RJG25123.1"/>
    </source>
</evidence>
<dbReference type="Gene3D" id="1.10.10.10">
    <property type="entry name" value="Winged helix-like DNA-binding domain superfamily/Winged helix DNA-binding domain"/>
    <property type="match status" value="1"/>
</dbReference>
<accession>A0A3A3GJT7</accession>
<dbReference type="GO" id="GO:0032259">
    <property type="term" value="P:methylation"/>
    <property type="evidence" value="ECO:0007669"/>
    <property type="project" value="UniProtKB-KW"/>
</dbReference>
<comment type="catalytic activity">
    <reaction evidence="1 9">
        <text>a 4-O-methyl-thymidine in DNA + L-cysteinyl-[protein] = a thymidine in DNA + S-methyl-L-cysteinyl-[protein]</text>
        <dbReference type="Rhea" id="RHEA:53428"/>
        <dbReference type="Rhea" id="RHEA-COMP:10131"/>
        <dbReference type="Rhea" id="RHEA-COMP:10132"/>
        <dbReference type="Rhea" id="RHEA-COMP:13555"/>
        <dbReference type="Rhea" id="RHEA-COMP:13556"/>
        <dbReference type="ChEBI" id="CHEBI:29950"/>
        <dbReference type="ChEBI" id="CHEBI:82612"/>
        <dbReference type="ChEBI" id="CHEBI:137386"/>
        <dbReference type="ChEBI" id="CHEBI:137387"/>
        <dbReference type="EC" id="2.1.1.63"/>
    </reaction>
</comment>
<keyword evidence="7 9" id="KW-0234">DNA repair</keyword>
<dbReference type="InterPro" id="IPR023546">
    <property type="entry name" value="MGMT"/>
</dbReference>
<dbReference type="Pfam" id="PF01035">
    <property type="entry name" value="DNA_binding_1"/>
    <property type="match status" value="1"/>
</dbReference>
<reference evidence="12 13" key="1">
    <citation type="submission" date="2018-09" db="EMBL/GenBank/DDBJ databases">
        <title>Paenibacillus SK2017-BO5.</title>
        <authorList>
            <person name="Piskunova J.V."/>
            <person name="Dubiley S.A."/>
            <person name="Severinov K.V."/>
        </authorList>
    </citation>
    <scope>NUCLEOTIDE SEQUENCE [LARGE SCALE GENOMIC DNA]</scope>
    <source>
        <strain evidence="12 13">BO5</strain>
    </source>
</reference>
<dbReference type="SUPFAM" id="SSF46767">
    <property type="entry name" value="Methylated DNA-protein cysteine methyltransferase, C-terminal domain"/>
    <property type="match status" value="1"/>
</dbReference>
<evidence type="ECO:0000256" key="6">
    <source>
        <dbReference type="ARBA" id="ARBA00022763"/>
    </source>
</evidence>
<comment type="miscellaneous">
    <text evidence="9">This enzyme catalyzes only one turnover and therefore is not strictly catalytic. According to one definition, an enzyme is a biocatalyst that acts repeatedly and over many reaction cycles.</text>
</comment>
<dbReference type="GO" id="GO:0005737">
    <property type="term" value="C:cytoplasm"/>
    <property type="evidence" value="ECO:0007669"/>
    <property type="project" value="UniProtKB-SubCell"/>
</dbReference>
<evidence type="ECO:0000313" key="13">
    <source>
        <dbReference type="Proteomes" id="UP000266177"/>
    </source>
</evidence>
<dbReference type="PROSITE" id="PS00374">
    <property type="entry name" value="MGMT"/>
    <property type="match status" value="1"/>
</dbReference>
<evidence type="ECO:0000256" key="8">
    <source>
        <dbReference type="ARBA" id="ARBA00049348"/>
    </source>
</evidence>
<comment type="subcellular location">
    <subcellularLocation>
        <location evidence="9">Cytoplasm</location>
    </subcellularLocation>
</comment>
<evidence type="ECO:0000256" key="7">
    <source>
        <dbReference type="ARBA" id="ARBA00023204"/>
    </source>
</evidence>
<evidence type="ECO:0000259" key="11">
    <source>
        <dbReference type="Pfam" id="PF02870"/>
    </source>
</evidence>
<comment type="function">
    <text evidence="9">Involved in the cellular defense against the biological effects of O6-methylguanine (O6-MeG) and O4-methylthymine (O4-MeT) in DNA. Repairs the methylated nucleobase in DNA by stoichiometrically transferring the methyl group to a cysteine residue in the enzyme. This is a suicide reaction: the enzyme is irreversibly inactivated.</text>
</comment>
<keyword evidence="4 9" id="KW-0489">Methyltransferase</keyword>
<dbReference type="PANTHER" id="PTHR10815:SF12">
    <property type="entry name" value="METHYLATED-DNA--PROTEIN-CYSTEINE METHYLTRANSFERASE, INDUCIBLE"/>
    <property type="match status" value="1"/>
</dbReference>
<dbReference type="InterPro" id="IPR001497">
    <property type="entry name" value="MethylDNA_cys_MeTrfase_AS"/>
</dbReference>
<keyword evidence="6 9" id="KW-0227">DNA damage</keyword>
<dbReference type="EC" id="2.1.1.63" evidence="9"/>
<name>A0A3A3GJT7_PANTH</name>
<organism evidence="12 13">
    <name type="scientific">Paenibacillus thiaminolyticus</name>
    <name type="common">Bacillus thiaminolyticus</name>
    <dbReference type="NCBI Taxonomy" id="49283"/>
    <lineage>
        <taxon>Bacteria</taxon>
        <taxon>Bacillati</taxon>
        <taxon>Bacillota</taxon>
        <taxon>Bacilli</taxon>
        <taxon>Bacillales</taxon>
        <taxon>Paenibacillaceae</taxon>
        <taxon>Paenibacillus</taxon>
    </lineage>
</organism>
<feature type="domain" description="Methylguanine DNA methyltransferase ribonuclease-like" evidence="11">
    <location>
        <begin position="9"/>
        <end position="87"/>
    </location>
</feature>
<dbReference type="SUPFAM" id="SSF53155">
    <property type="entry name" value="Methylated DNA-protein cysteine methyltransferase domain"/>
    <property type="match status" value="1"/>
</dbReference>
<sequence>MEKKADTPIYWSVVANEEWNLIIAATDTGLCYVCSPEQPLAAIAEWAVRRWPGRPLQRDDGKLQPYAKELAGYLQGKQHSFAMPLDLQGTPFQLAVWRALCGIPYGQTLSYSELAEQLQRPSAVRAVGTAIGANPVLITVPCHRVIGKDGALTGYRGGLDMKAKLLRLEREVLTAEGEQMHA</sequence>
<gene>
    <name evidence="12" type="ORF">DQX05_06515</name>
</gene>
<evidence type="ECO:0000256" key="1">
    <source>
        <dbReference type="ARBA" id="ARBA00001286"/>
    </source>
</evidence>
<dbReference type="InterPro" id="IPR036217">
    <property type="entry name" value="MethylDNA_cys_MeTrfase_DNAb"/>
</dbReference>
<evidence type="ECO:0000256" key="3">
    <source>
        <dbReference type="ARBA" id="ARBA00022490"/>
    </source>
</evidence>
<protein>
    <recommendedName>
        <fullName evidence="9">Methylated-DNA--protein-cysteine methyltransferase</fullName>
        <ecNumber evidence="9">2.1.1.63</ecNumber>
    </recommendedName>
    <alternativeName>
        <fullName evidence="9">6-O-methylguanine-DNA methyltransferase</fullName>
        <shortName evidence="9">MGMT</shortName>
    </alternativeName>
    <alternativeName>
        <fullName evidence="9">O-6-methylguanine-DNA-alkyltransferase</fullName>
    </alternativeName>
</protein>
<evidence type="ECO:0000256" key="4">
    <source>
        <dbReference type="ARBA" id="ARBA00022603"/>
    </source>
</evidence>
<dbReference type="PANTHER" id="PTHR10815">
    <property type="entry name" value="METHYLATED-DNA--PROTEIN-CYSTEINE METHYLTRANSFERASE"/>
    <property type="match status" value="1"/>
</dbReference>
<evidence type="ECO:0000259" key="10">
    <source>
        <dbReference type="Pfam" id="PF01035"/>
    </source>
</evidence>
<dbReference type="FunFam" id="1.10.10.10:FF:000214">
    <property type="entry name" value="Methylated-DNA--protein-cysteine methyltransferase"/>
    <property type="match status" value="1"/>
</dbReference>
<evidence type="ECO:0000256" key="5">
    <source>
        <dbReference type="ARBA" id="ARBA00022679"/>
    </source>
</evidence>
<dbReference type="InterPro" id="IPR008332">
    <property type="entry name" value="MethylG_MeTrfase_N"/>
</dbReference>
<dbReference type="GO" id="GO:0006307">
    <property type="term" value="P:DNA alkylation repair"/>
    <property type="evidence" value="ECO:0007669"/>
    <property type="project" value="UniProtKB-UniRule"/>
</dbReference>
<evidence type="ECO:0000256" key="2">
    <source>
        <dbReference type="ARBA" id="ARBA00008711"/>
    </source>
</evidence>
<dbReference type="InterPro" id="IPR014048">
    <property type="entry name" value="MethylDNA_cys_MeTrfase_DNA-bd"/>
</dbReference>
<keyword evidence="5 9" id="KW-0808">Transferase</keyword>
<keyword evidence="3 9" id="KW-0963">Cytoplasm</keyword>
<dbReference type="HAMAP" id="MF_00772">
    <property type="entry name" value="OGT"/>
    <property type="match status" value="1"/>
</dbReference>
<dbReference type="OrthoDB" id="9802228at2"/>
<dbReference type="GO" id="GO:0003908">
    <property type="term" value="F:methylated-DNA-[protein]-cysteine S-methyltransferase activity"/>
    <property type="evidence" value="ECO:0007669"/>
    <property type="project" value="UniProtKB-UniRule"/>
</dbReference>
<feature type="active site" description="Nucleophile; methyl group acceptor" evidence="9">
    <location>
        <position position="142"/>
    </location>
</feature>
<dbReference type="Gene3D" id="3.30.160.70">
    <property type="entry name" value="Methylated DNA-protein cysteine methyltransferase domain"/>
    <property type="match status" value="1"/>
</dbReference>